<reference evidence="1" key="1">
    <citation type="journal article" date="2014" name="Front. Microbiol.">
        <title>High frequency of phylogenetically diverse reductive dehalogenase-homologous genes in deep subseafloor sedimentary metagenomes.</title>
        <authorList>
            <person name="Kawai M."/>
            <person name="Futagami T."/>
            <person name="Toyoda A."/>
            <person name="Takaki Y."/>
            <person name="Nishi S."/>
            <person name="Hori S."/>
            <person name="Arai W."/>
            <person name="Tsubouchi T."/>
            <person name="Morono Y."/>
            <person name="Uchiyama I."/>
            <person name="Ito T."/>
            <person name="Fujiyama A."/>
            <person name="Inagaki F."/>
            <person name="Takami H."/>
        </authorList>
    </citation>
    <scope>NUCLEOTIDE SEQUENCE</scope>
    <source>
        <strain evidence="1">Expedition CK06-06</strain>
    </source>
</reference>
<organism evidence="1">
    <name type="scientific">marine sediment metagenome</name>
    <dbReference type="NCBI Taxonomy" id="412755"/>
    <lineage>
        <taxon>unclassified sequences</taxon>
        <taxon>metagenomes</taxon>
        <taxon>ecological metagenomes</taxon>
    </lineage>
</organism>
<proteinExistence type="predicted"/>
<evidence type="ECO:0000313" key="1">
    <source>
        <dbReference type="EMBL" id="GAI62994.1"/>
    </source>
</evidence>
<gene>
    <name evidence="1" type="ORF">S12H4_05261</name>
</gene>
<dbReference type="EMBL" id="BARW01001717">
    <property type="protein sequence ID" value="GAI62994.1"/>
    <property type="molecule type" value="Genomic_DNA"/>
</dbReference>
<accession>X1S5D9</accession>
<dbReference type="AlphaFoldDB" id="X1S5D9"/>
<comment type="caution">
    <text evidence="1">The sequence shown here is derived from an EMBL/GenBank/DDBJ whole genome shotgun (WGS) entry which is preliminary data.</text>
</comment>
<feature type="non-terminal residue" evidence="1">
    <location>
        <position position="1"/>
    </location>
</feature>
<sequence length="52" mass="5336">DNSLLLVQGTPFNPVGIITALAGIYGLTHGTSKVVRAAQKSQAKRKADNGTG</sequence>
<name>X1S5D9_9ZZZZ</name>
<protein>
    <submittedName>
        <fullName evidence="1">Uncharacterized protein</fullName>
    </submittedName>
</protein>